<proteinExistence type="inferred from homology"/>
<evidence type="ECO:0000313" key="3">
    <source>
        <dbReference type="Proteomes" id="UP001157439"/>
    </source>
</evidence>
<accession>A0AA37TV81</accession>
<keyword evidence="1" id="KW-0812">Transmembrane</keyword>
<dbReference type="GO" id="GO:0005886">
    <property type="term" value="C:plasma membrane"/>
    <property type="evidence" value="ECO:0007669"/>
    <property type="project" value="UniProtKB-SubCell"/>
</dbReference>
<organism evidence="2 3">
    <name type="scientific">Paraferrimonas haliotis</name>
    <dbReference type="NCBI Taxonomy" id="2013866"/>
    <lineage>
        <taxon>Bacteria</taxon>
        <taxon>Pseudomonadati</taxon>
        <taxon>Pseudomonadota</taxon>
        <taxon>Gammaproteobacteria</taxon>
        <taxon>Alteromonadales</taxon>
        <taxon>Ferrimonadaceae</taxon>
        <taxon>Paraferrimonas</taxon>
    </lineage>
</organism>
<protein>
    <recommendedName>
        <fullName evidence="1">SURF1-like protein</fullName>
    </recommendedName>
</protein>
<dbReference type="PROSITE" id="PS50895">
    <property type="entry name" value="SURF1"/>
    <property type="match status" value="1"/>
</dbReference>
<dbReference type="Pfam" id="PF02104">
    <property type="entry name" value="SURF1"/>
    <property type="match status" value="1"/>
</dbReference>
<sequence>MVKLGFWQLARAEQAQLNLDNLQQRGTEVLEGWQQLANQQALDGYQIALSGIVSQQSLLLDNQTFEGRVGYRWLMALYSTEAATQAILLDLGFVAAPVSREQLPALPQIATEQTVTGNLYRPGVNQFNSALAAEPGFPKRIQSLDLSAIAKLLGLSELSPYVVQLKQIQAMDLQPNWKAQVMPPHKHTGYAVQWFAMSAVLVIVALSFIYRTWFRS</sequence>
<keyword evidence="1" id="KW-0472">Membrane</keyword>
<comment type="subcellular location">
    <subcellularLocation>
        <location evidence="1">Cell membrane</location>
        <topology evidence="1">Multi-pass membrane protein</topology>
    </subcellularLocation>
</comment>
<keyword evidence="1" id="KW-1133">Transmembrane helix</keyword>
<dbReference type="EMBL" id="BSPO01000002">
    <property type="protein sequence ID" value="GLS83499.1"/>
    <property type="molecule type" value="Genomic_DNA"/>
</dbReference>
<dbReference type="AlphaFoldDB" id="A0AA37TV81"/>
<comment type="caution">
    <text evidence="2">The sequence shown here is derived from an EMBL/GenBank/DDBJ whole genome shotgun (WGS) entry which is preliminary data.</text>
</comment>
<evidence type="ECO:0000313" key="2">
    <source>
        <dbReference type="EMBL" id="GLS83499.1"/>
    </source>
</evidence>
<keyword evidence="3" id="KW-1185">Reference proteome</keyword>
<dbReference type="CDD" id="cd06662">
    <property type="entry name" value="SURF1"/>
    <property type="match status" value="1"/>
</dbReference>
<comment type="caution">
    <text evidence="1">Lacks conserved residue(s) required for the propagation of feature annotation.</text>
</comment>
<comment type="similarity">
    <text evidence="1">Belongs to the SURF1 family.</text>
</comment>
<reference evidence="2 3" key="1">
    <citation type="journal article" date="2014" name="Int. J. Syst. Evol. Microbiol.">
        <title>Complete genome sequence of Corynebacterium casei LMG S-19264T (=DSM 44701T), isolated from a smear-ripened cheese.</title>
        <authorList>
            <consortium name="US DOE Joint Genome Institute (JGI-PGF)"/>
            <person name="Walter F."/>
            <person name="Albersmeier A."/>
            <person name="Kalinowski J."/>
            <person name="Ruckert C."/>
        </authorList>
    </citation>
    <scope>NUCLEOTIDE SEQUENCE [LARGE SCALE GENOMIC DNA]</scope>
    <source>
        <strain evidence="2 3">NBRC 112785</strain>
    </source>
</reference>
<feature type="transmembrane region" description="Helical" evidence="1">
    <location>
        <begin position="190"/>
        <end position="210"/>
    </location>
</feature>
<gene>
    <name evidence="2" type="ORF">GCM10007894_14760</name>
</gene>
<name>A0AA37TV81_9GAMM</name>
<evidence type="ECO:0000256" key="1">
    <source>
        <dbReference type="RuleBase" id="RU363076"/>
    </source>
</evidence>
<keyword evidence="1" id="KW-1003">Cell membrane</keyword>
<dbReference type="Proteomes" id="UP001157439">
    <property type="component" value="Unassembled WGS sequence"/>
</dbReference>
<dbReference type="InterPro" id="IPR002994">
    <property type="entry name" value="Surf1/Shy1"/>
</dbReference>